<protein>
    <submittedName>
        <fullName evidence="1">Isoflavone reductase family</fullName>
    </submittedName>
</protein>
<dbReference type="InterPro" id="IPR053178">
    <property type="entry name" value="Osmoadaptation_assoc"/>
</dbReference>
<dbReference type="OrthoDB" id="4491390at2759"/>
<sequence length="285" mass="32535">MCLFLSEMIMPTSPASAIVHAKGMDDLMKLQGPTFYSSGLSHHMFVGFRPVLVLQAFITRRKHLLSDHSWTSIPFSIYAASPLQALFTEAFPLAAILERMDILQGFTIAQAMPDAQQILEEILYIFQSLVHREQILHGEAATHRWFPIFPAQSEQPIQFPSISVANYFTHLWAFQVICADSIIKLLTRYPCLSTPKEIMEPEELPSVEMIKQLACWCFRSIKFLIQKEFKLFGEASTSLIIKTYCDMFRAYGDDDPEMVFWYNRVSRILKGGSYPFLESLLGAAD</sequence>
<gene>
    <name evidence="1" type="ORF">FALBO_16178</name>
</gene>
<comment type="caution">
    <text evidence="1">The sequence shown here is derived from an EMBL/GenBank/DDBJ whole genome shotgun (WGS) entry which is preliminary data.</text>
</comment>
<proteinExistence type="predicted"/>
<reference evidence="1 2" key="1">
    <citation type="submission" date="2020-01" db="EMBL/GenBank/DDBJ databases">
        <title>Identification and distribution of gene clusters putatively required for synthesis of sphingolipid metabolism inhibitors in phylogenetically diverse species of the filamentous fungus Fusarium.</title>
        <authorList>
            <person name="Kim H.-S."/>
            <person name="Busman M."/>
            <person name="Brown D.W."/>
            <person name="Divon H."/>
            <person name="Uhlig S."/>
            <person name="Proctor R.H."/>
        </authorList>
    </citation>
    <scope>NUCLEOTIDE SEQUENCE [LARGE SCALE GENOMIC DNA]</scope>
    <source>
        <strain evidence="1 2">NRRL 20459</strain>
    </source>
</reference>
<dbReference type="PANTHER" id="PTHR38111">
    <property type="entry name" value="ZN(2)-C6 FUNGAL-TYPE DOMAIN-CONTAINING PROTEIN-RELATED"/>
    <property type="match status" value="1"/>
</dbReference>
<evidence type="ECO:0000313" key="2">
    <source>
        <dbReference type="Proteomes" id="UP000554235"/>
    </source>
</evidence>
<accession>A0A8H4P931</accession>
<dbReference type="Proteomes" id="UP000554235">
    <property type="component" value="Unassembled WGS sequence"/>
</dbReference>
<dbReference type="AlphaFoldDB" id="A0A8H4P931"/>
<organism evidence="1 2">
    <name type="scientific">Fusarium albosuccineum</name>
    <dbReference type="NCBI Taxonomy" id="1237068"/>
    <lineage>
        <taxon>Eukaryota</taxon>
        <taxon>Fungi</taxon>
        <taxon>Dikarya</taxon>
        <taxon>Ascomycota</taxon>
        <taxon>Pezizomycotina</taxon>
        <taxon>Sordariomycetes</taxon>
        <taxon>Hypocreomycetidae</taxon>
        <taxon>Hypocreales</taxon>
        <taxon>Nectriaceae</taxon>
        <taxon>Fusarium</taxon>
        <taxon>Fusarium decemcellulare species complex</taxon>
    </lineage>
</organism>
<name>A0A8H4P931_9HYPO</name>
<dbReference type="EMBL" id="JAADYS010002974">
    <property type="protein sequence ID" value="KAF4452387.1"/>
    <property type="molecule type" value="Genomic_DNA"/>
</dbReference>
<evidence type="ECO:0000313" key="1">
    <source>
        <dbReference type="EMBL" id="KAF4452387.1"/>
    </source>
</evidence>
<dbReference type="PANTHER" id="PTHR38111:SF9">
    <property type="entry name" value="ZN(2)-C6 FUNGAL-TYPE DOMAIN-CONTAINING PROTEIN"/>
    <property type="match status" value="1"/>
</dbReference>
<keyword evidence="2" id="KW-1185">Reference proteome</keyword>